<accession>A0A6J3ZI89</accession>
<protein>
    <submittedName>
        <fullName evidence="1">Uncharacterized protein</fullName>
    </submittedName>
</protein>
<reference evidence="1" key="1">
    <citation type="submission" date="2018-03" db="EMBL/GenBank/DDBJ databases">
        <authorList>
            <person name="Kimura K."/>
            <person name="Tomaru Y."/>
        </authorList>
    </citation>
    <scope>NUCLEOTIDE SEQUENCE</scope>
    <source>
        <strain evidence="1">CtenDNAV12-43_hv</strain>
    </source>
</reference>
<evidence type="ECO:0000313" key="2">
    <source>
        <dbReference type="Proteomes" id="UP001161337"/>
    </source>
</evidence>
<dbReference type="EMBL" id="LC379168">
    <property type="protein sequence ID" value="BBE21062.1"/>
    <property type="molecule type" value="Genomic_DNA"/>
</dbReference>
<reference evidence="1" key="2">
    <citation type="submission" date="2020-06" db="EMBL/GenBank/DDBJ databases">
        <title>Discovery of ssDNA satellite viruses associating to marine diatom viruses.</title>
        <authorList>
            <person name="Tomaru Y.Toyoda."/>
            <person name="K Kimuraa"/>
            <person name="K"/>
        </authorList>
    </citation>
    <scope>NUCLEOTIDE SEQUENCE</scope>
    <source>
        <strain evidence="1">CtenDNAV12-43_hv</strain>
    </source>
</reference>
<dbReference type="Proteomes" id="UP001161337">
    <property type="component" value="Segment"/>
</dbReference>
<name>A0A6J3ZI89_9VIRU</name>
<dbReference type="KEGG" id="vg:80541155"/>
<organism evidence="1 2">
    <name type="scientific">Chaetoceros tenuissimus DNA virus SS12-43V</name>
    <dbReference type="NCBI Taxonomy" id="2204155"/>
    <lineage>
        <taxon>Viruses</taxon>
        <taxon>Monodnaviria</taxon>
        <taxon>Shotokuvirae</taxon>
        <taxon>Cressdnaviricota</taxon>
        <taxon>Arfiviricetes</taxon>
        <taxon>Baphyvirales</taxon>
        <taxon>Bacilladnaviridae</taxon>
        <taxon>Keisodnavirus</taxon>
        <taxon>Keisodnavirus chaetenu</taxon>
    </lineage>
</organism>
<sequence>MAITFSTLLPLPTETIKLASDKWQDLTGPAVYYACELKPGYLGVIMYKFDYLRALSVHNPSHNGARTYETVDYQYLPIPVVYHIASLKEKLWELFKELEITYLAMDRCHELIDQMSQGLFYDSRYVLPDLVTPHINLPFTEWLNCLAMPEAITRPEFEAFLGTKKPANMQDDGLVGYASSVGSFSIASLDDLKDIANTEEKENTAPFTHLDWDVAAVPLEQLDINEIDALFQDPVSVTDNIDADIIIM</sequence>
<dbReference type="GeneID" id="80541155"/>
<dbReference type="RefSeq" id="YP_010802401.1">
    <property type="nucleotide sequence ID" value="NC_077004.1"/>
</dbReference>
<keyword evidence="2" id="KW-1185">Reference proteome</keyword>
<proteinExistence type="predicted"/>
<evidence type="ECO:0000313" key="1">
    <source>
        <dbReference type="EMBL" id="BBE21062.1"/>
    </source>
</evidence>